<evidence type="ECO:0000313" key="2">
    <source>
        <dbReference type="Proteomes" id="UP001203423"/>
    </source>
</evidence>
<protein>
    <submittedName>
        <fullName evidence="1">Uncharacterized protein</fullName>
    </submittedName>
</protein>
<dbReference type="Gene3D" id="3.30.2440.10">
    <property type="entry name" value="Secreted effector protein SifA"/>
    <property type="match status" value="1"/>
</dbReference>
<evidence type="ECO:0000313" key="1">
    <source>
        <dbReference type="EMBL" id="MCL1123438.1"/>
    </source>
</evidence>
<name>A0ABT0L6X7_9GAMM</name>
<dbReference type="Proteomes" id="UP001203423">
    <property type="component" value="Unassembled WGS sequence"/>
</dbReference>
<comment type="caution">
    <text evidence="1">The sequence shown here is derived from an EMBL/GenBank/DDBJ whole genome shotgun (WGS) entry which is preliminary data.</text>
</comment>
<proteinExistence type="predicted"/>
<accession>A0ABT0L6X7</accession>
<keyword evidence="2" id="KW-1185">Reference proteome</keyword>
<dbReference type="EMBL" id="JAKIKS010000006">
    <property type="protein sequence ID" value="MCL1123438.1"/>
    <property type="molecule type" value="Genomic_DNA"/>
</dbReference>
<sequence length="124" mass="14712">MLVWFKRRLLYRLPLEGVDAGWKNFNNDNPMCIWEHIAEFFYGVNQEEAQQALFDLSRIQICDSKKYDAFNRLRTLAAEVFCDKFREEGVKNKDGSWDITIQIKGWQINQDILQLNLKAVNAMY</sequence>
<reference evidence="1 2" key="1">
    <citation type="submission" date="2022-01" db="EMBL/GenBank/DDBJ databases">
        <title>Whole genome-based taxonomy of the Shewanellaceae.</title>
        <authorList>
            <person name="Martin-Rodriguez A.J."/>
        </authorList>
    </citation>
    <scope>NUCLEOTIDE SEQUENCE [LARGE SCALE GENOMIC DNA]</scope>
    <source>
        <strain evidence="1 2">DSM 17177</strain>
    </source>
</reference>
<organism evidence="1 2">
    <name type="scientific">Shewanella surugensis</name>
    <dbReference type="NCBI Taxonomy" id="212020"/>
    <lineage>
        <taxon>Bacteria</taxon>
        <taxon>Pseudomonadati</taxon>
        <taxon>Pseudomonadota</taxon>
        <taxon>Gammaproteobacteria</taxon>
        <taxon>Alteromonadales</taxon>
        <taxon>Shewanellaceae</taxon>
        <taxon>Shewanella</taxon>
    </lineage>
</organism>
<dbReference type="RefSeq" id="WP_248938726.1">
    <property type="nucleotide sequence ID" value="NZ_JAKIKS010000006.1"/>
</dbReference>
<gene>
    <name evidence="1" type="ORF">L2764_02810</name>
</gene>